<dbReference type="EMBL" id="JBHLWN010000046">
    <property type="protein sequence ID" value="MFC0213131.1"/>
    <property type="molecule type" value="Genomic_DNA"/>
</dbReference>
<keyword evidence="2" id="KW-1185">Reference proteome</keyword>
<reference evidence="1 2" key="1">
    <citation type="submission" date="2024-09" db="EMBL/GenBank/DDBJ databases">
        <authorList>
            <person name="Sun Q."/>
            <person name="Mori K."/>
        </authorList>
    </citation>
    <scope>NUCLEOTIDE SEQUENCE [LARGE SCALE GENOMIC DNA]</scope>
    <source>
        <strain evidence="1 2">CCM 7759</strain>
    </source>
</reference>
<gene>
    <name evidence="1" type="ORF">ACFFK0_11815</name>
</gene>
<sequence length="88" mass="9838">MEEQPVRDRIAVEDEEGRTKEYAVEALFDMDEESYALLASDDEEEGLILMRVVGDEEEDQYLVGIDNPEEAAAILDAYQVAIEAAPAE</sequence>
<dbReference type="RefSeq" id="WP_377470391.1">
    <property type="nucleotide sequence ID" value="NZ_JBHLWN010000046.1"/>
</dbReference>
<organism evidence="1 2">
    <name type="scientific">Paenibacillus chartarius</name>
    <dbReference type="NCBI Taxonomy" id="747481"/>
    <lineage>
        <taxon>Bacteria</taxon>
        <taxon>Bacillati</taxon>
        <taxon>Bacillota</taxon>
        <taxon>Bacilli</taxon>
        <taxon>Bacillales</taxon>
        <taxon>Paenibacillaceae</taxon>
        <taxon>Paenibacillus</taxon>
    </lineage>
</organism>
<evidence type="ECO:0000313" key="2">
    <source>
        <dbReference type="Proteomes" id="UP001589776"/>
    </source>
</evidence>
<accession>A0ABV6DKF3</accession>
<dbReference type="Proteomes" id="UP001589776">
    <property type="component" value="Unassembled WGS sequence"/>
</dbReference>
<dbReference type="InterPro" id="IPR009711">
    <property type="entry name" value="UPF0473"/>
</dbReference>
<proteinExistence type="predicted"/>
<protein>
    <submittedName>
        <fullName evidence="1">DUF1292 domain-containing protein</fullName>
    </submittedName>
</protein>
<name>A0ABV6DKF3_9BACL</name>
<dbReference type="Pfam" id="PF06949">
    <property type="entry name" value="DUF1292"/>
    <property type="match status" value="1"/>
</dbReference>
<evidence type="ECO:0000313" key="1">
    <source>
        <dbReference type="EMBL" id="MFC0213131.1"/>
    </source>
</evidence>
<comment type="caution">
    <text evidence="1">The sequence shown here is derived from an EMBL/GenBank/DDBJ whole genome shotgun (WGS) entry which is preliminary data.</text>
</comment>